<feature type="transmembrane region" description="Helical" evidence="1">
    <location>
        <begin position="219"/>
        <end position="239"/>
    </location>
</feature>
<keyword evidence="1" id="KW-0472">Membrane</keyword>
<proteinExistence type="predicted"/>
<keyword evidence="1" id="KW-1133">Transmembrane helix</keyword>
<gene>
    <name evidence="2" type="ORF">AB205_0032370</name>
</gene>
<keyword evidence="1" id="KW-0812">Transmembrane</keyword>
<dbReference type="Proteomes" id="UP000228934">
    <property type="component" value="Unassembled WGS sequence"/>
</dbReference>
<evidence type="ECO:0000313" key="2">
    <source>
        <dbReference type="EMBL" id="PIO35458.1"/>
    </source>
</evidence>
<protein>
    <submittedName>
        <fullName evidence="2">Uncharacterized protein</fullName>
    </submittedName>
</protein>
<accession>A0A2G9S5K5</accession>
<organism evidence="2 3">
    <name type="scientific">Aquarana catesbeiana</name>
    <name type="common">American bullfrog</name>
    <name type="synonym">Rana catesbeiana</name>
    <dbReference type="NCBI Taxonomy" id="8400"/>
    <lineage>
        <taxon>Eukaryota</taxon>
        <taxon>Metazoa</taxon>
        <taxon>Chordata</taxon>
        <taxon>Craniata</taxon>
        <taxon>Vertebrata</taxon>
        <taxon>Euteleostomi</taxon>
        <taxon>Amphibia</taxon>
        <taxon>Batrachia</taxon>
        <taxon>Anura</taxon>
        <taxon>Neobatrachia</taxon>
        <taxon>Ranoidea</taxon>
        <taxon>Ranidae</taxon>
        <taxon>Aquarana</taxon>
    </lineage>
</organism>
<sequence length="240" mass="27487">MSTVYLAILRHFCVEERQRQWLQSHYATMPHSKPEKAYYGASVVDRPFTTLKLALGPDRLHVTELLYIRVERIVLEWGTEIKDKLRCYDFDVHTMKTLKNIISSPWEVDMDRQSLDVSGIMALESTNLLPKSSDARSAVEEALEIEMNESDMMLETSMSDHNVLCEDTPLPARTGNEPLASPQRHLYSVANELCTCLSGLCERHVALQGFYIFTVNCKMNSPIVCVCVCFFFNILLWTLL</sequence>
<keyword evidence="3" id="KW-1185">Reference proteome</keyword>
<name>A0A2G9S5K5_AQUCT</name>
<dbReference type="EMBL" id="KV926584">
    <property type="protein sequence ID" value="PIO35458.1"/>
    <property type="molecule type" value="Genomic_DNA"/>
</dbReference>
<reference evidence="3" key="1">
    <citation type="journal article" date="2017" name="Nat. Commun.">
        <title>The North American bullfrog draft genome provides insight into hormonal regulation of long noncoding RNA.</title>
        <authorList>
            <person name="Hammond S.A."/>
            <person name="Warren R.L."/>
            <person name="Vandervalk B.P."/>
            <person name="Kucuk E."/>
            <person name="Khan H."/>
            <person name="Gibb E.A."/>
            <person name="Pandoh P."/>
            <person name="Kirk H."/>
            <person name="Zhao Y."/>
            <person name="Jones M."/>
            <person name="Mungall A.J."/>
            <person name="Coope R."/>
            <person name="Pleasance S."/>
            <person name="Moore R.A."/>
            <person name="Holt R.A."/>
            <person name="Round J.M."/>
            <person name="Ohora S."/>
            <person name="Walle B.V."/>
            <person name="Veldhoen N."/>
            <person name="Helbing C.C."/>
            <person name="Birol I."/>
        </authorList>
    </citation>
    <scope>NUCLEOTIDE SEQUENCE [LARGE SCALE GENOMIC DNA]</scope>
</reference>
<evidence type="ECO:0000313" key="3">
    <source>
        <dbReference type="Proteomes" id="UP000228934"/>
    </source>
</evidence>
<evidence type="ECO:0000256" key="1">
    <source>
        <dbReference type="SAM" id="Phobius"/>
    </source>
</evidence>
<dbReference type="AlphaFoldDB" id="A0A2G9S5K5"/>
<dbReference type="OrthoDB" id="10006270at2759"/>